<dbReference type="PANTHER" id="PTHR42961:SF2">
    <property type="entry name" value="IRON-SULFUR PROTEIN NUBPL"/>
    <property type="match status" value="1"/>
</dbReference>
<evidence type="ECO:0000256" key="2">
    <source>
        <dbReference type="ARBA" id="ARBA00008205"/>
    </source>
</evidence>
<comment type="subunit">
    <text evidence="8">Homodimer.</text>
</comment>
<evidence type="ECO:0000313" key="10">
    <source>
        <dbReference type="EMBL" id="GAA4247143.1"/>
    </source>
</evidence>
<keyword evidence="8" id="KW-0378">Hydrolase</keyword>
<keyword evidence="7 8" id="KW-0411">Iron-sulfur</keyword>
<dbReference type="InterPro" id="IPR000808">
    <property type="entry name" value="Mrp-like_CS"/>
</dbReference>
<gene>
    <name evidence="10" type="ORF">GCM10022255_021860</name>
</gene>
<dbReference type="Pfam" id="PF10609">
    <property type="entry name" value="ParA"/>
    <property type="match status" value="1"/>
</dbReference>
<reference evidence="11" key="1">
    <citation type="journal article" date="2019" name="Int. J. Syst. Evol. Microbiol.">
        <title>The Global Catalogue of Microorganisms (GCM) 10K type strain sequencing project: providing services to taxonomists for standard genome sequencing and annotation.</title>
        <authorList>
            <consortium name="The Broad Institute Genomics Platform"/>
            <consortium name="The Broad Institute Genome Sequencing Center for Infectious Disease"/>
            <person name="Wu L."/>
            <person name="Ma J."/>
        </authorList>
    </citation>
    <scope>NUCLEOTIDE SEQUENCE [LARGE SCALE GENOMIC DNA]</scope>
    <source>
        <strain evidence="11">JCM 17441</strain>
    </source>
</reference>
<dbReference type="PROSITE" id="PS01215">
    <property type="entry name" value="MRP"/>
    <property type="match status" value="1"/>
</dbReference>
<evidence type="ECO:0000256" key="4">
    <source>
        <dbReference type="ARBA" id="ARBA00022741"/>
    </source>
</evidence>
<accession>A0ABP8D4A8</accession>
<dbReference type="InterPro" id="IPR027417">
    <property type="entry name" value="P-loop_NTPase"/>
</dbReference>
<protein>
    <recommendedName>
        <fullName evidence="8">Iron-sulfur cluster carrier protein</fullName>
    </recommendedName>
</protein>
<dbReference type="InterPro" id="IPR034904">
    <property type="entry name" value="FSCA_dom_sf"/>
</dbReference>
<evidence type="ECO:0000256" key="3">
    <source>
        <dbReference type="ARBA" id="ARBA00022723"/>
    </source>
</evidence>
<comment type="similarity">
    <text evidence="8">Belongs to the Mrp/NBP35 ATP-binding proteins family.</text>
</comment>
<keyword evidence="6 8" id="KW-0408">Iron</keyword>
<evidence type="ECO:0000313" key="11">
    <source>
        <dbReference type="Proteomes" id="UP001500620"/>
    </source>
</evidence>
<dbReference type="Proteomes" id="UP001500620">
    <property type="component" value="Unassembled WGS sequence"/>
</dbReference>
<dbReference type="SUPFAM" id="SSF52540">
    <property type="entry name" value="P-loop containing nucleoside triphosphate hydrolases"/>
    <property type="match status" value="1"/>
</dbReference>
<comment type="caution">
    <text evidence="10">The sequence shown here is derived from an EMBL/GenBank/DDBJ whole genome shotgun (WGS) entry which is preliminary data.</text>
</comment>
<keyword evidence="11" id="KW-1185">Reference proteome</keyword>
<dbReference type="PANTHER" id="PTHR42961">
    <property type="entry name" value="IRON-SULFUR PROTEIN NUBPL"/>
    <property type="match status" value="1"/>
</dbReference>
<sequence>MAHMSAPATTVEDAITAALATVDDPEIRRPITELGMVRDITLRPDGVAAIGILLTVAGCPLKDKLRTDITRAVGAVTGVTGVEIDFGVMTPEQRKTLQTSLRGDVQEPVIPFSQPGSRTRVYAVASGKGGVGKSSVTVNLAAALAARGLSVGVVDADIYGHSVPRMLGADGRPTQVESMIMPPSAHGVKVISIGMFTPGNTAVVWRGPMLHRALQQFLADVYWGELDVLLLDLPPGTGDVAISLAQLLPSAEILVVTTPQAAAAEVAERAGSIALQTHQRIVGVVENMSWLELPDGTRMEVFGAGGGQTVADSLTRLVGAKVPLLGQIPLDTRLREAGDTGLPLVLATPEAPAAAALTSVADKLALRRESLVGKPLGLKPAGR</sequence>
<comment type="similarity">
    <text evidence="2">In the C-terminal section; belongs to the Mrp/NBP35 ATP-binding proteins family.</text>
</comment>
<dbReference type="CDD" id="cd02037">
    <property type="entry name" value="Mrp_NBP35"/>
    <property type="match status" value="1"/>
</dbReference>
<keyword evidence="3 8" id="KW-0479">Metal-binding</keyword>
<evidence type="ECO:0000256" key="8">
    <source>
        <dbReference type="HAMAP-Rule" id="MF_02040"/>
    </source>
</evidence>
<organism evidence="10 11">
    <name type="scientific">Dactylosporangium darangshiense</name>
    <dbReference type="NCBI Taxonomy" id="579108"/>
    <lineage>
        <taxon>Bacteria</taxon>
        <taxon>Bacillati</taxon>
        <taxon>Actinomycetota</taxon>
        <taxon>Actinomycetes</taxon>
        <taxon>Micromonosporales</taxon>
        <taxon>Micromonosporaceae</taxon>
        <taxon>Dactylosporangium</taxon>
    </lineage>
</organism>
<feature type="binding site" evidence="8">
    <location>
        <begin position="127"/>
        <end position="134"/>
    </location>
    <ligand>
        <name>ATP</name>
        <dbReference type="ChEBI" id="CHEBI:30616"/>
    </ligand>
</feature>
<evidence type="ECO:0000256" key="1">
    <source>
        <dbReference type="ARBA" id="ARBA00007352"/>
    </source>
</evidence>
<dbReference type="Pfam" id="PF01883">
    <property type="entry name" value="FeS_assembly_P"/>
    <property type="match status" value="1"/>
</dbReference>
<dbReference type="InterPro" id="IPR033756">
    <property type="entry name" value="YlxH/NBP35"/>
</dbReference>
<keyword evidence="4 8" id="KW-0547">Nucleotide-binding</keyword>
<dbReference type="Gene3D" id="3.30.300.130">
    <property type="entry name" value="Fe-S cluster assembly (FSCA)"/>
    <property type="match status" value="1"/>
</dbReference>
<evidence type="ECO:0000256" key="6">
    <source>
        <dbReference type="ARBA" id="ARBA00023004"/>
    </source>
</evidence>
<feature type="domain" description="MIP18 family-like" evidence="9">
    <location>
        <begin position="12"/>
        <end position="84"/>
    </location>
</feature>
<name>A0ABP8D4A8_9ACTN</name>
<comment type="similarity">
    <text evidence="1">In the N-terminal section; belongs to the MIP18 family.</text>
</comment>
<evidence type="ECO:0000256" key="7">
    <source>
        <dbReference type="ARBA" id="ARBA00023014"/>
    </source>
</evidence>
<dbReference type="InterPro" id="IPR002744">
    <property type="entry name" value="MIP18-like"/>
</dbReference>
<proteinExistence type="inferred from homology"/>
<keyword evidence="5 8" id="KW-0067">ATP-binding</keyword>
<comment type="function">
    <text evidence="8">Binds and transfers iron-sulfur (Fe-S) clusters to target apoproteins. Can hydrolyze ATP.</text>
</comment>
<dbReference type="InterPro" id="IPR044304">
    <property type="entry name" value="NUBPL-like"/>
</dbReference>
<dbReference type="InterPro" id="IPR019591">
    <property type="entry name" value="Mrp/NBP35_ATP-bd"/>
</dbReference>
<evidence type="ECO:0000256" key="5">
    <source>
        <dbReference type="ARBA" id="ARBA00022840"/>
    </source>
</evidence>
<evidence type="ECO:0000259" key="9">
    <source>
        <dbReference type="Pfam" id="PF01883"/>
    </source>
</evidence>
<dbReference type="SUPFAM" id="SSF117916">
    <property type="entry name" value="Fe-S cluster assembly (FSCA) domain-like"/>
    <property type="match status" value="1"/>
</dbReference>
<dbReference type="EMBL" id="BAABAT010000004">
    <property type="protein sequence ID" value="GAA4247143.1"/>
    <property type="molecule type" value="Genomic_DNA"/>
</dbReference>
<dbReference type="Gene3D" id="3.40.50.300">
    <property type="entry name" value="P-loop containing nucleotide triphosphate hydrolases"/>
    <property type="match status" value="1"/>
</dbReference>
<dbReference type="HAMAP" id="MF_02040">
    <property type="entry name" value="Mrp_NBP35"/>
    <property type="match status" value="1"/>
</dbReference>